<protein>
    <recommendedName>
        <fullName evidence="1">Plasmid pRiA4b Orf3-like domain-containing protein</fullName>
    </recommendedName>
</protein>
<gene>
    <name evidence="2" type="ORF">S01H1_21132</name>
</gene>
<name>X0TW99_9ZZZZ</name>
<comment type="caution">
    <text evidence="2">The sequence shown here is derived from an EMBL/GenBank/DDBJ whole genome shotgun (WGS) entry which is preliminary data.</text>
</comment>
<reference evidence="2" key="1">
    <citation type="journal article" date="2014" name="Front. Microbiol.">
        <title>High frequency of phylogenetically diverse reductive dehalogenase-homologous genes in deep subseafloor sedimentary metagenomes.</title>
        <authorList>
            <person name="Kawai M."/>
            <person name="Futagami T."/>
            <person name="Toyoda A."/>
            <person name="Takaki Y."/>
            <person name="Nishi S."/>
            <person name="Hori S."/>
            <person name="Arai W."/>
            <person name="Tsubouchi T."/>
            <person name="Morono Y."/>
            <person name="Uchiyama I."/>
            <person name="Ito T."/>
            <person name="Fujiyama A."/>
            <person name="Inagaki F."/>
            <person name="Takami H."/>
        </authorList>
    </citation>
    <scope>NUCLEOTIDE SEQUENCE</scope>
    <source>
        <strain evidence="2">Expedition CK06-06</strain>
    </source>
</reference>
<dbReference type="AlphaFoldDB" id="X0TW99"/>
<dbReference type="PANTHER" id="PTHR41878:SF1">
    <property type="entry name" value="TNPR PROTEIN"/>
    <property type="match status" value="1"/>
</dbReference>
<dbReference type="EMBL" id="BARS01011666">
    <property type="protein sequence ID" value="GAF92417.1"/>
    <property type="molecule type" value="Genomic_DNA"/>
</dbReference>
<feature type="domain" description="Plasmid pRiA4b Orf3-like" evidence="1">
    <location>
        <begin position="6"/>
        <end position="57"/>
    </location>
</feature>
<evidence type="ECO:0000313" key="2">
    <source>
        <dbReference type="EMBL" id="GAF92417.1"/>
    </source>
</evidence>
<dbReference type="PANTHER" id="PTHR41878">
    <property type="entry name" value="LEXA REPRESSOR-RELATED"/>
    <property type="match status" value="1"/>
</dbReference>
<evidence type="ECO:0000259" key="1">
    <source>
        <dbReference type="Pfam" id="PF07929"/>
    </source>
</evidence>
<dbReference type="InterPro" id="IPR024047">
    <property type="entry name" value="MM3350-like_sf"/>
</dbReference>
<feature type="non-terminal residue" evidence="2">
    <location>
        <position position="73"/>
    </location>
</feature>
<sequence>MNKTSIMNLRITLKNTKPPIWRRVAVTSDITLRQLHEVIQIVMGWTDSHLHQFVLRDEGPKPKLRELPEPTGQ</sequence>
<dbReference type="InterPro" id="IPR012912">
    <property type="entry name" value="Plasmid_pRiA4b_Orf3-like"/>
</dbReference>
<accession>X0TW99</accession>
<proteinExistence type="predicted"/>
<dbReference type="Gene3D" id="3.10.290.30">
    <property type="entry name" value="MM3350-like"/>
    <property type="match status" value="1"/>
</dbReference>
<organism evidence="2">
    <name type="scientific">marine sediment metagenome</name>
    <dbReference type="NCBI Taxonomy" id="412755"/>
    <lineage>
        <taxon>unclassified sequences</taxon>
        <taxon>metagenomes</taxon>
        <taxon>ecological metagenomes</taxon>
    </lineage>
</organism>
<dbReference type="SUPFAM" id="SSF159941">
    <property type="entry name" value="MM3350-like"/>
    <property type="match status" value="1"/>
</dbReference>
<dbReference type="Pfam" id="PF07929">
    <property type="entry name" value="PRiA4_ORF3"/>
    <property type="match status" value="1"/>
</dbReference>